<gene>
    <name evidence="1" type="ORF">K435DRAFT_844492</name>
</gene>
<dbReference type="AlphaFoldDB" id="A0A4S8L116"/>
<protein>
    <recommendedName>
        <fullName evidence="3">F-box domain-containing protein</fullName>
    </recommendedName>
</protein>
<dbReference type="EMBL" id="ML179758">
    <property type="protein sequence ID" value="THU82087.1"/>
    <property type="molecule type" value="Genomic_DNA"/>
</dbReference>
<organism evidence="1 2">
    <name type="scientific">Dendrothele bispora (strain CBS 962.96)</name>
    <dbReference type="NCBI Taxonomy" id="1314807"/>
    <lineage>
        <taxon>Eukaryota</taxon>
        <taxon>Fungi</taxon>
        <taxon>Dikarya</taxon>
        <taxon>Basidiomycota</taxon>
        <taxon>Agaricomycotina</taxon>
        <taxon>Agaricomycetes</taxon>
        <taxon>Agaricomycetidae</taxon>
        <taxon>Agaricales</taxon>
        <taxon>Agaricales incertae sedis</taxon>
        <taxon>Dendrothele</taxon>
    </lineage>
</organism>
<keyword evidence="2" id="KW-1185">Reference proteome</keyword>
<dbReference type="Proteomes" id="UP000297245">
    <property type="component" value="Unassembled WGS sequence"/>
</dbReference>
<evidence type="ECO:0008006" key="3">
    <source>
        <dbReference type="Google" id="ProtNLM"/>
    </source>
</evidence>
<accession>A0A4S8L116</accession>
<name>A0A4S8L116_DENBC</name>
<sequence length="466" mass="54065">MTTTTTCGTFEDLPDELLHEVIEFLNLFQTHPITIQDCPSPASSRLLDLDLYPVDSMSLVNRRFRRLSLPILFREINIVAFLRRANDREQFHRLMEVLKLNTHLMSLIRNVKIIYNTRLDHRRPMDLEAQLIVDVLSRFTRLERLDLPNLIKLGHQNQRPIIEALNSHPSDNIRLQFMSTEEQSFDYLDFDHLRSISLSRVVCRDWYIESCSDQGMKTWLAQGLNIKRMESRSRMRFVDDNWMDGTYPGLTSIYSWNGNQRSLQSTIDFLLRHPLLKTIQLERAHECDATPWRVTFASKMYPYSFKIVKRDIGWPQENNVVEIDGEWLYNDIKVIFQDDIAHGDVETVETMIRTLSEALPQPSDCLEPALCVGIDFLSPVGKYMTSDDLISILARNMNHADALDLGKLVGEILIQECSQILELDPAGVEGSIPGFEPFCKRLKQVMPRLYQVCGQNPQGRSNVQYW</sequence>
<evidence type="ECO:0000313" key="2">
    <source>
        <dbReference type="Proteomes" id="UP000297245"/>
    </source>
</evidence>
<evidence type="ECO:0000313" key="1">
    <source>
        <dbReference type="EMBL" id="THU82087.1"/>
    </source>
</evidence>
<dbReference type="OrthoDB" id="2894845at2759"/>
<proteinExistence type="predicted"/>
<feature type="non-terminal residue" evidence="1">
    <location>
        <position position="1"/>
    </location>
</feature>
<reference evidence="1 2" key="1">
    <citation type="journal article" date="2019" name="Nat. Ecol. Evol.">
        <title>Megaphylogeny resolves global patterns of mushroom evolution.</title>
        <authorList>
            <person name="Varga T."/>
            <person name="Krizsan K."/>
            <person name="Foldi C."/>
            <person name="Dima B."/>
            <person name="Sanchez-Garcia M."/>
            <person name="Sanchez-Ramirez S."/>
            <person name="Szollosi G.J."/>
            <person name="Szarkandi J.G."/>
            <person name="Papp V."/>
            <person name="Albert L."/>
            <person name="Andreopoulos W."/>
            <person name="Angelini C."/>
            <person name="Antonin V."/>
            <person name="Barry K.W."/>
            <person name="Bougher N.L."/>
            <person name="Buchanan P."/>
            <person name="Buyck B."/>
            <person name="Bense V."/>
            <person name="Catcheside P."/>
            <person name="Chovatia M."/>
            <person name="Cooper J."/>
            <person name="Damon W."/>
            <person name="Desjardin D."/>
            <person name="Finy P."/>
            <person name="Geml J."/>
            <person name="Haridas S."/>
            <person name="Hughes K."/>
            <person name="Justo A."/>
            <person name="Karasinski D."/>
            <person name="Kautmanova I."/>
            <person name="Kiss B."/>
            <person name="Kocsube S."/>
            <person name="Kotiranta H."/>
            <person name="LaButti K.M."/>
            <person name="Lechner B.E."/>
            <person name="Liimatainen K."/>
            <person name="Lipzen A."/>
            <person name="Lukacs Z."/>
            <person name="Mihaltcheva S."/>
            <person name="Morgado L.N."/>
            <person name="Niskanen T."/>
            <person name="Noordeloos M.E."/>
            <person name="Ohm R.A."/>
            <person name="Ortiz-Santana B."/>
            <person name="Ovrebo C."/>
            <person name="Racz N."/>
            <person name="Riley R."/>
            <person name="Savchenko A."/>
            <person name="Shiryaev A."/>
            <person name="Soop K."/>
            <person name="Spirin V."/>
            <person name="Szebenyi C."/>
            <person name="Tomsovsky M."/>
            <person name="Tulloss R.E."/>
            <person name="Uehling J."/>
            <person name="Grigoriev I.V."/>
            <person name="Vagvolgyi C."/>
            <person name="Papp T."/>
            <person name="Martin F.M."/>
            <person name="Miettinen O."/>
            <person name="Hibbett D.S."/>
            <person name="Nagy L.G."/>
        </authorList>
    </citation>
    <scope>NUCLEOTIDE SEQUENCE [LARGE SCALE GENOMIC DNA]</scope>
    <source>
        <strain evidence="1 2">CBS 962.96</strain>
    </source>
</reference>